<keyword evidence="3 5" id="KW-0378">Hydrolase</keyword>
<dbReference type="SUPFAM" id="SSF51445">
    <property type="entry name" value="(Trans)glycosidases"/>
    <property type="match status" value="1"/>
</dbReference>
<dbReference type="FunFam" id="3.20.20.70:FF:000197">
    <property type="entry name" value="Alpha-galactosidase"/>
    <property type="match status" value="1"/>
</dbReference>
<dbReference type="RefSeq" id="WP_246138451.1">
    <property type="nucleotide sequence ID" value="NZ_JAYNFR010000021.1"/>
</dbReference>
<evidence type="ECO:0000256" key="6">
    <source>
        <dbReference type="SAM" id="SignalP"/>
    </source>
</evidence>
<dbReference type="InterPro" id="IPR017853">
    <property type="entry name" value="GH"/>
</dbReference>
<evidence type="ECO:0000259" key="7">
    <source>
        <dbReference type="Pfam" id="PF17801"/>
    </source>
</evidence>
<dbReference type="InterPro" id="IPR013780">
    <property type="entry name" value="Glyco_hydro_b"/>
</dbReference>
<keyword evidence="4 5" id="KW-0326">Glycosidase</keyword>
<dbReference type="Pfam" id="PF17801">
    <property type="entry name" value="Melibiase_C"/>
    <property type="match status" value="1"/>
</dbReference>
<name>A0A560GDM0_9PROT</name>
<dbReference type="EC" id="3.2.1.22" evidence="5"/>
<keyword evidence="5" id="KW-1015">Disulfide bond</keyword>
<reference evidence="8 9" key="1">
    <citation type="submission" date="2019-06" db="EMBL/GenBank/DDBJ databases">
        <title>Genomic Encyclopedia of Type Strains, Phase IV (KMG-V): Genome sequencing to study the core and pangenomes of soil and plant-associated prokaryotes.</title>
        <authorList>
            <person name="Whitman W."/>
        </authorList>
    </citation>
    <scope>NUCLEOTIDE SEQUENCE [LARGE SCALE GENOMIC DNA]</scope>
    <source>
        <strain evidence="8 9">BR 11865</strain>
    </source>
</reference>
<dbReference type="Proteomes" id="UP000316545">
    <property type="component" value="Unassembled WGS sequence"/>
</dbReference>
<evidence type="ECO:0000256" key="4">
    <source>
        <dbReference type="ARBA" id="ARBA00023295"/>
    </source>
</evidence>
<comment type="caution">
    <text evidence="8">The sequence shown here is derived from an EMBL/GenBank/DDBJ whole genome shotgun (WGS) entry which is preliminary data.</text>
</comment>
<dbReference type="InterPro" id="IPR013785">
    <property type="entry name" value="Aldolase_TIM"/>
</dbReference>
<proteinExistence type="inferred from homology"/>
<dbReference type="SUPFAM" id="SSF51011">
    <property type="entry name" value="Glycosyl hydrolase domain"/>
    <property type="match status" value="1"/>
</dbReference>
<dbReference type="Gene3D" id="2.60.40.1180">
    <property type="entry name" value="Golgi alpha-mannosidase II"/>
    <property type="match status" value="1"/>
</dbReference>
<evidence type="ECO:0000313" key="8">
    <source>
        <dbReference type="EMBL" id="TWB32012.1"/>
    </source>
</evidence>
<protein>
    <recommendedName>
        <fullName evidence="5">Alpha-galactosidase</fullName>
        <ecNumber evidence="5">3.2.1.22</ecNumber>
    </recommendedName>
    <alternativeName>
        <fullName evidence="5">Melibiase</fullName>
    </alternativeName>
</protein>
<dbReference type="EMBL" id="VITO01000001">
    <property type="protein sequence ID" value="TWB32012.1"/>
    <property type="molecule type" value="Genomic_DNA"/>
</dbReference>
<gene>
    <name evidence="8" type="ORF">FBZ88_101384</name>
</gene>
<comment type="similarity">
    <text evidence="1 5">Belongs to the glycosyl hydrolase 27 family.</text>
</comment>
<dbReference type="AlphaFoldDB" id="A0A560GDM0"/>
<dbReference type="PANTHER" id="PTHR11452:SF75">
    <property type="entry name" value="ALPHA-GALACTOSIDASE MEL1"/>
    <property type="match status" value="1"/>
</dbReference>
<evidence type="ECO:0000256" key="2">
    <source>
        <dbReference type="ARBA" id="ARBA00022729"/>
    </source>
</evidence>
<dbReference type="InterPro" id="IPR002241">
    <property type="entry name" value="Glyco_hydro_27"/>
</dbReference>
<evidence type="ECO:0000313" key="9">
    <source>
        <dbReference type="Proteomes" id="UP000316545"/>
    </source>
</evidence>
<organism evidence="8 9">
    <name type="scientific">Nitrospirillum amazonense</name>
    <dbReference type="NCBI Taxonomy" id="28077"/>
    <lineage>
        <taxon>Bacteria</taxon>
        <taxon>Pseudomonadati</taxon>
        <taxon>Pseudomonadota</taxon>
        <taxon>Alphaproteobacteria</taxon>
        <taxon>Rhodospirillales</taxon>
        <taxon>Azospirillaceae</taxon>
        <taxon>Nitrospirillum</taxon>
    </lineage>
</organism>
<accession>A0A560GDM0</accession>
<dbReference type="Gene3D" id="3.20.20.70">
    <property type="entry name" value="Aldolase class I"/>
    <property type="match status" value="1"/>
</dbReference>
<evidence type="ECO:0000256" key="5">
    <source>
        <dbReference type="RuleBase" id="RU361168"/>
    </source>
</evidence>
<dbReference type="GO" id="GO:0004557">
    <property type="term" value="F:alpha-galactosidase activity"/>
    <property type="evidence" value="ECO:0007669"/>
    <property type="project" value="UniProtKB-EC"/>
</dbReference>
<feature type="signal peptide" evidence="6">
    <location>
        <begin position="1"/>
        <end position="20"/>
    </location>
</feature>
<dbReference type="Pfam" id="PF16499">
    <property type="entry name" value="Melibiase_2"/>
    <property type="match status" value="1"/>
</dbReference>
<keyword evidence="9" id="KW-1185">Reference proteome</keyword>
<evidence type="ECO:0000256" key="3">
    <source>
        <dbReference type="ARBA" id="ARBA00022801"/>
    </source>
</evidence>
<keyword evidence="2 6" id="KW-0732">Signal</keyword>
<feature type="domain" description="Alpha galactosidase C-terminal" evidence="7">
    <location>
        <begin position="430"/>
        <end position="499"/>
    </location>
</feature>
<feature type="chain" id="PRO_5021809446" description="Alpha-galactosidase" evidence="6">
    <location>
        <begin position="21"/>
        <end position="502"/>
    </location>
</feature>
<comment type="catalytic activity">
    <reaction evidence="5">
        <text>Hydrolysis of terminal, non-reducing alpha-D-galactose residues in alpha-D-galactosides, including galactose oligosaccharides, galactomannans and galactolipids.</text>
        <dbReference type="EC" id="3.2.1.22"/>
    </reaction>
</comment>
<sequence>MTKCVLGVLAGVLLTGQAWGADLTGDWVFQAAPSFPRFTRMAIRQDAGGLHGTITSEWYGDLPMLDLKATGEGPAGERLVFHIDNGNPKLKPLDLTLAPDGAGIRLTGQVWYEKQGATAHRATAAEMAALDFPTYPLPAPAHVPANGQARTPPMGWSSWNKFAEAIDDKTVREIADALVRSGLRDAGYVYVNIDDGWQGERGPDGVLHPNAKFPDMKALADYVHARGLKLGIYSSPGPKSCAGYAGSYGHVEQDARTWAEWGIDYLKYDLCSGEGFYHTADTVQAVYQQMGAALNATGRPIVYSLCEYGRFDVGAWGRDVGGNLWRTTGDIEDSYASMAAIGFDKNGVPRHTGPGGWNDPDMLEVGNGGMTTEEYRTHISLWAMMAAPLLMGNDARSMTQETLALLGNAEVIAIDQDPLGRQGLPWRKQNGTEIWTRPLADGSVAVGLFNRTDKPVAMIADWPALGLGDHPSVRDLWAHRSVVSGAVHTVPAHGVVLLRATR</sequence>
<dbReference type="GO" id="GO:0005975">
    <property type="term" value="P:carbohydrate metabolic process"/>
    <property type="evidence" value="ECO:0007669"/>
    <property type="project" value="InterPro"/>
</dbReference>
<dbReference type="PRINTS" id="PR00740">
    <property type="entry name" value="GLHYDRLASE27"/>
</dbReference>
<evidence type="ECO:0000256" key="1">
    <source>
        <dbReference type="ARBA" id="ARBA00009743"/>
    </source>
</evidence>
<dbReference type="CDD" id="cd14792">
    <property type="entry name" value="GH27"/>
    <property type="match status" value="1"/>
</dbReference>
<dbReference type="PANTHER" id="PTHR11452">
    <property type="entry name" value="ALPHA-GALACTOSIDASE/ALPHA-N-ACETYLGALACTOSAMINIDASE"/>
    <property type="match status" value="1"/>
</dbReference>
<dbReference type="InterPro" id="IPR041233">
    <property type="entry name" value="Melibiase_C"/>
</dbReference>